<protein>
    <submittedName>
        <fullName evidence="2">Uncharacterized protein</fullName>
    </submittedName>
</protein>
<organism evidence="2 3">
    <name type="scientific">Plicaturopsis crispa FD-325 SS-3</name>
    <dbReference type="NCBI Taxonomy" id="944288"/>
    <lineage>
        <taxon>Eukaryota</taxon>
        <taxon>Fungi</taxon>
        <taxon>Dikarya</taxon>
        <taxon>Basidiomycota</taxon>
        <taxon>Agaricomycotina</taxon>
        <taxon>Agaricomycetes</taxon>
        <taxon>Agaricomycetidae</taxon>
        <taxon>Amylocorticiales</taxon>
        <taxon>Amylocorticiaceae</taxon>
        <taxon>Plicatura</taxon>
        <taxon>Plicaturopsis crispa</taxon>
    </lineage>
</organism>
<sequence length="241" mass="27027">MSCATVHAIGHAYSPTARLERLEDLYRETEALYLLIIEEDPAWFHLVRDDIHEQLSIIATRMARHRRRVARATLSRQWLEFARGTSMAIDRTFKLVQRVNMQLKAHQAIERRAIEDLDIALTMSGGRSFSTGGHSAHSNTSVLSLSPERPSGPDIPGRPPSECLSDDDSTDWVISIGSHSSCTSQSCTEDDNESLTPYASTFICDAVKVWHLQASDDAHSTSLPREQQRKDCLAASTYPYR</sequence>
<feature type="compositionally biased region" description="Polar residues" evidence="1">
    <location>
        <begin position="130"/>
        <end position="144"/>
    </location>
</feature>
<feature type="region of interest" description="Disordered" evidence="1">
    <location>
        <begin position="130"/>
        <end position="166"/>
    </location>
</feature>
<name>A0A0C9SK82_PLICR</name>
<accession>A0A0C9SK82</accession>
<dbReference type="EMBL" id="KN832579">
    <property type="protein sequence ID" value="KII83281.1"/>
    <property type="molecule type" value="Genomic_DNA"/>
</dbReference>
<evidence type="ECO:0000256" key="1">
    <source>
        <dbReference type="SAM" id="MobiDB-lite"/>
    </source>
</evidence>
<dbReference type="Proteomes" id="UP000053263">
    <property type="component" value="Unassembled WGS sequence"/>
</dbReference>
<keyword evidence="3" id="KW-1185">Reference proteome</keyword>
<dbReference type="AlphaFoldDB" id="A0A0C9SK82"/>
<dbReference type="HOGENOM" id="CLU_1152186_0_0_1"/>
<evidence type="ECO:0000313" key="3">
    <source>
        <dbReference type="Proteomes" id="UP000053263"/>
    </source>
</evidence>
<reference evidence="2 3" key="1">
    <citation type="submission" date="2014-06" db="EMBL/GenBank/DDBJ databases">
        <title>Evolutionary Origins and Diversification of the Mycorrhizal Mutualists.</title>
        <authorList>
            <consortium name="DOE Joint Genome Institute"/>
            <consortium name="Mycorrhizal Genomics Consortium"/>
            <person name="Kohler A."/>
            <person name="Kuo A."/>
            <person name="Nagy L.G."/>
            <person name="Floudas D."/>
            <person name="Copeland A."/>
            <person name="Barry K.W."/>
            <person name="Cichocki N."/>
            <person name="Veneault-Fourrey C."/>
            <person name="LaButti K."/>
            <person name="Lindquist E.A."/>
            <person name="Lipzen A."/>
            <person name="Lundell T."/>
            <person name="Morin E."/>
            <person name="Murat C."/>
            <person name="Riley R."/>
            <person name="Ohm R."/>
            <person name="Sun H."/>
            <person name="Tunlid A."/>
            <person name="Henrissat B."/>
            <person name="Grigoriev I.V."/>
            <person name="Hibbett D.S."/>
            <person name="Martin F."/>
        </authorList>
    </citation>
    <scope>NUCLEOTIDE SEQUENCE [LARGE SCALE GENOMIC DNA]</scope>
    <source>
        <strain evidence="2 3">FD-325 SS-3</strain>
    </source>
</reference>
<proteinExistence type="predicted"/>
<evidence type="ECO:0000313" key="2">
    <source>
        <dbReference type="EMBL" id="KII83281.1"/>
    </source>
</evidence>
<gene>
    <name evidence="2" type="ORF">PLICRDRAFT_58494</name>
</gene>